<reference evidence="4" key="1">
    <citation type="journal article" date="2014" name="Int. J. Syst. Evol. Microbiol.">
        <title>Complete genome sequence of Corynebacterium casei LMG S-19264T (=DSM 44701T), isolated from a smear-ripened cheese.</title>
        <authorList>
            <consortium name="US DOE Joint Genome Institute (JGI-PGF)"/>
            <person name="Walter F."/>
            <person name="Albersmeier A."/>
            <person name="Kalinowski J."/>
            <person name="Ruckert C."/>
        </authorList>
    </citation>
    <scope>NUCLEOTIDE SEQUENCE</scope>
    <source>
        <strain evidence="4">JCM 14359</strain>
    </source>
</reference>
<feature type="domain" description="Core-binding (CB)" evidence="3">
    <location>
        <begin position="16"/>
        <end position="112"/>
    </location>
</feature>
<organism evidence="4 5">
    <name type="scientific">Halobellus salinus</name>
    <dbReference type="NCBI Taxonomy" id="931585"/>
    <lineage>
        <taxon>Archaea</taxon>
        <taxon>Methanobacteriati</taxon>
        <taxon>Methanobacteriota</taxon>
        <taxon>Stenosarchaea group</taxon>
        <taxon>Halobacteria</taxon>
        <taxon>Halobacteriales</taxon>
        <taxon>Haloferacaceae</taxon>
        <taxon>Halobellus</taxon>
    </lineage>
</organism>
<dbReference type="InterPro" id="IPR011010">
    <property type="entry name" value="DNA_brk_join_enz"/>
</dbReference>
<dbReference type="Gene3D" id="1.10.443.10">
    <property type="entry name" value="Intergrase catalytic core"/>
    <property type="match status" value="1"/>
</dbReference>
<dbReference type="GO" id="GO:0003677">
    <property type="term" value="F:DNA binding"/>
    <property type="evidence" value="ECO:0007669"/>
    <property type="project" value="UniProtKB-UniRule"/>
</dbReference>
<accession>A0A830ERG1</accession>
<evidence type="ECO:0000313" key="4">
    <source>
        <dbReference type="EMBL" id="GGJ14328.1"/>
    </source>
</evidence>
<dbReference type="SUPFAM" id="SSF56349">
    <property type="entry name" value="DNA breaking-rejoining enzymes"/>
    <property type="match status" value="1"/>
</dbReference>
<evidence type="ECO:0000256" key="2">
    <source>
        <dbReference type="PROSITE-ProRule" id="PRU01248"/>
    </source>
</evidence>
<sequence length="369" mass="43018">MSVSRDKVDVDGSVLWYWYENTQDYSAERTRETYKKRITTYEKWLAARGDYTHDCHWTDINVDNVPREQMKLPRDIDETDSEAFLNDISDAFAGNTQQGLASMLSQAYEWLASQTTNVSDDPIGYVLDVEAKDILDSVDSRNPHIIPIEDVRYYIRSWNDPGWSCINQIAAKYTRRAGGISNLDIEDLNIDHPACDWTVHPEIRHWDDHILFRPDKAASDPGRKSGNKTSAIAKYPLDDELKQSLLWYLACRFEPESPTDPLFLDRSYTRMSRHLIGTRFREKSKEITQKDNGPKCWYEPGDDDNLNVHYWRHWATTWYQDQTGEDALVDYLRGDTGQGSKATYDQYSKVKKQKILKAMPKFFEPFIHD</sequence>
<dbReference type="GO" id="GO:0015074">
    <property type="term" value="P:DNA integration"/>
    <property type="evidence" value="ECO:0007669"/>
    <property type="project" value="InterPro"/>
</dbReference>
<keyword evidence="2" id="KW-0238">DNA-binding</keyword>
<gene>
    <name evidence="4" type="ORF">GCM10008995_25340</name>
</gene>
<evidence type="ECO:0000259" key="3">
    <source>
        <dbReference type="PROSITE" id="PS51900"/>
    </source>
</evidence>
<evidence type="ECO:0000313" key="5">
    <source>
        <dbReference type="Proteomes" id="UP000653099"/>
    </source>
</evidence>
<dbReference type="Proteomes" id="UP000653099">
    <property type="component" value="Unassembled WGS sequence"/>
</dbReference>
<protein>
    <recommendedName>
        <fullName evidence="3">Core-binding (CB) domain-containing protein</fullName>
    </recommendedName>
</protein>
<dbReference type="AlphaFoldDB" id="A0A830ERG1"/>
<keyword evidence="5" id="KW-1185">Reference proteome</keyword>
<dbReference type="PROSITE" id="PS51900">
    <property type="entry name" value="CB"/>
    <property type="match status" value="1"/>
</dbReference>
<comment type="caution">
    <text evidence="4">The sequence shown here is derived from an EMBL/GenBank/DDBJ whole genome shotgun (WGS) entry which is preliminary data.</text>
</comment>
<dbReference type="GO" id="GO:0006310">
    <property type="term" value="P:DNA recombination"/>
    <property type="evidence" value="ECO:0007669"/>
    <property type="project" value="UniProtKB-KW"/>
</dbReference>
<keyword evidence="1" id="KW-0233">DNA recombination</keyword>
<proteinExistence type="predicted"/>
<evidence type="ECO:0000256" key="1">
    <source>
        <dbReference type="ARBA" id="ARBA00023172"/>
    </source>
</evidence>
<dbReference type="EMBL" id="BMOC01000019">
    <property type="protein sequence ID" value="GGJ14328.1"/>
    <property type="molecule type" value="Genomic_DNA"/>
</dbReference>
<name>A0A830ERG1_9EURY</name>
<dbReference type="InterPro" id="IPR013762">
    <property type="entry name" value="Integrase-like_cat_sf"/>
</dbReference>
<reference evidence="4" key="2">
    <citation type="submission" date="2020-09" db="EMBL/GenBank/DDBJ databases">
        <authorList>
            <person name="Sun Q."/>
            <person name="Ohkuma M."/>
        </authorList>
    </citation>
    <scope>NUCLEOTIDE SEQUENCE</scope>
    <source>
        <strain evidence="4">JCM 14359</strain>
    </source>
</reference>
<dbReference type="InterPro" id="IPR044068">
    <property type="entry name" value="CB"/>
</dbReference>